<keyword evidence="2" id="KW-1185">Reference proteome</keyword>
<dbReference type="EMBL" id="VUNA01000007">
    <property type="protein sequence ID" value="MST70641.1"/>
    <property type="molecule type" value="Genomic_DNA"/>
</dbReference>
<evidence type="ECO:0000313" key="1">
    <source>
        <dbReference type="EMBL" id="MST70641.1"/>
    </source>
</evidence>
<comment type="caution">
    <text evidence="1">The sequence shown here is derived from an EMBL/GenBank/DDBJ whole genome shotgun (WGS) entry which is preliminary data.</text>
</comment>
<dbReference type="RefSeq" id="WP_154554206.1">
    <property type="nucleotide sequence ID" value="NZ_VUNA01000007.1"/>
</dbReference>
<organism evidence="1 2">
    <name type="scientific">Mogibacterium kristiansenii</name>
    <dbReference type="NCBI Taxonomy" id="2606708"/>
    <lineage>
        <taxon>Bacteria</taxon>
        <taxon>Bacillati</taxon>
        <taxon>Bacillota</taxon>
        <taxon>Clostridia</taxon>
        <taxon>Peptostreptococcales</taxon>
        <taxon>Anaerovoracaceae</taxon>
        <taxon>Mogibacterium</taxon>
    </lineage>
</organism>
<evidence type="ECO:0000313" key="2">
    <source>
        <dbReference type="Proteomes" id="UP000469424"/>
    </source>
</evidence>
<dbReference type="AlphaFoldDB" id="A0A6N7XM28"/>
<protein>
    <submittedName>
        <fullName evidence="1">Uncharacterized protein</fullName>
    </submittedName>
</protein>
<dbReference type="Proteomes" id="UP000469424">
    <property type="component" value="Unassembled WGS sequence"/>
</dbReference>
<accession>A0A6N7XM28</accession>
<proteinExistence type="predicted"/>
<reference evidence="1 2" key="1">
    <citation type="submission" date="2019-08" db="EMBL/GenBank/DDBJ databases">
        <title>In-depth cultivation of the pig gut microbiome towards novel bacterial diversity and tailored functional studies.</title>
        <authorList>
            <person name="Wylensek D."/>
            <person name="Hitch T.C.A."/>
            <person name="Clavel T."/>
        </authorList>
    </citation>
    <scope>NUCLEOTIDE SEQUENCE [LARGE SCALE GENOMIC DNA]</scope>
    <source>
        <strain evidence="1 2">WCA-MUC-591-APC-4B</strain>
    </source>
</reference>
<sequence length="60" mass="6627">MRAVVIAPFRDKNKPDTGYGVGDVLDVPRKRYDELVAAGVVRPGNKVAQNDNDNKNKTED</sequence>
<name>A0A6N7XM28_9FIRM</name>
<gene>
    <name evidence="1" type="ORF">FYJ65_04670</name>
</gene>